<dbReference type="EMBL" id="AP012338">
    <property type="protein sequence ID" value="BAM02208.1"/>
    <property type="molecule type" value="Genomic_DNA"/>
</dbReference>
<dbReference type="Gene3D" id="3.20.20.150">
    <property type="entry name" value="Divalent-metal-dependent TIM barrel enzymes"/>
    <property type="match status" value="1"/>
</dbReference>
<protein>
    <recommendedName>
        <fullName evidence="1">Xylose isomerase-like TIM barrel domain-containing protein</fullName>
    </recommendedName>
</protein>
<reference evidence="2 3" key="1">
    <citation type="submission" date="2012-02" db="EMBL/GenBank/DDBJ databases">
        <title>Complete genome sequence of Phycisphaera mikurensis NBRC 102666.</title>
        <authorList>
            <person name="Ankai A."/>
            <person name="Hosoyama A."/>
            <person name="Terui Y."/>
            <person name="Sekine M."/>
            <person name="Fukai R."/>
            <person name="Kato Y."/>
            <person name="Nakamura S."/>
            <person name="Yamada-Narita S."/>
            <person name="Kawakoshi A."/>
            <person name="Fukunaga Y."/>
            <person name="Yamazaki S."/>
            <person name="Fujita N."/>
        </authorList>
    </citation>
    <scope>NUCLEOTIDE SEQUENCE [LARGE SCALE GENOMIC DNA]</scope>
    <source>
        <strain evidence="3">NBRC 102666 / KCTC 22515 / FYK2301M01</strain>
    </source>
</reference>
<dbReference type="Proteomes" id="UP000007881">
    <property type="component" value="Chromosome"/>
</dbReference>
<feature type="domain" description="Xylose isomerase-like TIM barrel" evidence="1">
    <location>
        <begin position="24"/>
        <end position="237"/>
    </location>
</feature>
<dbReference type="SUPFAM" id="SSF51658">
    <property type="entry name" value="Xylose isomerase-like"/>
    <property type="match status" value="1"/>
</dbReference>
<name>I0IAC0_PHYMF</name>
<evidence type="ECO:0000313" key="3">
    <source>
        <dbReference type="Proteomes" id="UP000007881"/>
    </source>
</evidence>
<dbReference type="STRING" id="1142394.PSMK_00490"/>
<gene>
    <name evidence="2" type="ordered locus">PSMK_00490</name>
</gene>
<proteinExistence type="predicted"/>
<sequence length="263" mass="27014">MPASSLRPGLVSITFRGLAAEEVLREAVAAGLEGIEWGGDVHAPHGDLAAAERIGHATRDAGLALPTYGSYLRAGAGGPGQPPVAAVIASAAALGAADVRVWAGGTGSAEAEPADRAAVAAGLREACDRAADAGLGVALEYHAGTLTDTADSCLALLDAVDRPNLSTLWQTTNGASDAHSLATLRRLQPRVRHAHVFEWDTGAADQRPLAAGADRWRRFLGELAAPGVERFCLMEFVRGGTLGQFHADAATLKGWLAGTHPPA</sequence>
<dbReference type="KEGG" id="phm:PSMK_00490"/>
<accession>I0IAC0</accession>
<dbReference type="eggNOG" id="COG1082">
    <property type="taxonomic scope" value="Bacteria"/>
</dbReference>
<dbReference type="Pfam" id="PF01261">
    <property type="entry name" value="AP_endonuc_2"/>
    <property type="match status" value="1"/>
</dbReference>
<dbReference type="InterPro" id="IPR050312">
    <property type="entry name" value="IolE/XylAMocC-like"/>
</dbReference>
<dbReference type="AlphaFoldDB" id="I0IAC0"/>
<organism evidence="2 3">
    <name type="scientific">Phycisphaera mikurensis (strain NBRC 102666 / KCTC 22515 / FYK2301M01)</name>
    <dbReference type="NCBI Taxonomy" id="1142394"/>
    <lineage>
        <taxon>Bacteria</taxon>
        <taxon>Pseudomonadati</taxon>
        <taxon>Planctomycetota</taxon>
        <taxon>Phycisphaerae</taxon>
        <taxon>Phycisphaerales</taxon>
        <taxon>Phycisphaeraceae</taxon>
        <taxon>Phycisphaera</taxon>
    </lineage>
</organism>
<dbReference type="PANTHER" id="PTHR12110:SF41">
    <property type="entry name" value="INOSOSE DEHYDRATASE"/>
    <property type="match status" value="1"/>
</dbReference>
<evidence type="ECO:0000313" key="2">
    <source>
        <dbReference type="EMBL" id="BAM02208.1"/>
    </source>
</evidence>
<dbReference type="InterPro" id="IPR013022">
    <property type="entry name" value="Xyl_isomerase-like_TIM-brl"/>
</dbReference>
<dbReference type="HOGENOM" id="CLU_070551_0_0_0"/>
<evidence type="ECO:0000259" key="1">
    <source>
        <dbReference type="Pfam" id="PF01261"/>
    </source>
</evidence>
<dbReference type="PANTHER" id="PTHR12110">
    <property type="entry name" value="HYDROXYPYRUVATE ISOMERASE"/>
    <property type="match status" value="1"/>
</dbReference>
<keyword evidence="3" id="KW-1185">Reference proteome</keyword>
<dbReference type="OrthoDB" id="9815124at2"/>
<dbReference type="InterPro" id="IPR036237">
    <property type="entry name" value="Xyl_isomerase-like_sf"/>
</dbReference>
<dbReference type="RefSeq" id="WP_014435428.1">
    <property type="nucleotide sequence ID" value="NC_017080.1"/>
</dbReference>